<gene>
    <name evidence="14" type="ORF">S01H1_63520</name>
</gene>
<dbReference type="GO" id="GO:0051539">
    <property type="term" value="F:4 iron, 4 sulfur cluster binding"/>
    <property type="evidence" value="ECO:0007669"/>
    <property type="project" value="UniProtKB-KW"/>
</dbReference>
<dbReference type="HAMAP" id="MF_00942">
    <property type="entry name" value="Nth"/>
    <property type="match status" value="1"/>
</dbReference>
<comment type="caution">
    <text evidence="14">The sequence shown here is derived from an EMBL/GenBank/DDBJ whole genome shotgun (WGS) entry which is preliminary data.</text>
</comment>
<proteinExistence type="inferred from homology"/>
<name>X0XLP7_9ZZZZ</name>
<keyword evidence="7" id="KW-0408">Iron</keyword>
<evidence type="ECO:0000256" key="1">
    <source>
        <dbReference type="ARBA" id="ARBA00001966"/>
    </source>
</evidence>
<dbReference type="SUPFAM" id="SSF48150">
    <property type="entry name" value="DNA-glycosylase"/>
    <property type="match status" value="1"/>
</dbReference>
<dbReference type="GO" id="GO:0016829">
    <property type="term" value="F:lyase activity"/>
    <property type="evidence" value="ECO:0007669"/>
    <property type="project" value="UniProtKB-KW"/>
</dbReference>
<dbReference type="GO" id="GO:0006285">
    <property type="term" value="P:base-excision repair, AP site formation"/>
    <property type="evidence" value="ECO:0007669"/>
    <property type="project" value="TreeGrafter"/>
</dbReference>
<dbReference type="Pfam" id="PF00633">
    <property type="entry name" value="HHH"/>
    <property type="match status" value="1"/>
</dbReference>
<keyword evidence="9" id="KW-0238">DNA-binding</keyword>
<dbReference type="InterPro" id="IPR011257">
    <property type="entry name" value="DNA_glycosylase"/>
</dbReference>
<keyword evidence="6" id="KW-0378">Hydrolase</keyword>
<keyword evidence="11" id="KW-0456">Lyase</keyword>
<dbReference type="GO" id="GO:0003677">
    <property type="term" value="F:DNA binding"/>
    <property type="evidence" value="ECO:0007669"/>
    <property type="project" value="UniProtKB-KW"/>
</dbReference>
<evidence type="ECO:0000256" key="8">
    <source>
        <dbReference type="ARBA" id="ARBA00023014"/>
    </source>
</evidence>
<dbReference type="CDD" id="cd00056">
    <property type="entry name" value="ENDO3c"/>
    <property type="match status" value="1"/>
</dbReference>
<dbReference type="PROSITE" id="PS00764">
    <property type="entry name" value="ENDONUCLEASE_III_1"/>
    <property type="match status" value="1"/>
</dbReference>
<feature type="non-terminal residue" evidence="14">
    <location>
        <position position="1"/>
    </location>
</feature>
<evidence type="ECO:0000256" key="2">
    <source>
        <dbReference type="ARBA" id="ARBA00008343"/>
    </source>
</evidence>
<evidence type="ECO:0000256" key="4">
    <source>
        <dbReference type="ARBA" id="ARBA00022723"/>
    </source>
</evidence>
<dbReference type="PANTHER" id="PTHR10359:SF18">
    <property type="entry name" value="ENDONUCLEASE III"/>
    <property type="match status" value="1"/>
</dbReference>
<sequence>ATILSAQCTDEKVNQITPSLFQKYPKPSDFASVDKQELEAEIRPTGFFRNKAKSIINASKKIVEDFGGKVPDNMEDLVTLPGVARKTANIVLSSAFKKAEGIAVDTHVRRLSQRLGLSKEKDPDKIEKDLMEIVPKKYWLDFNYLLVNHGRKICSARKPLCPKCGVKHLCPSAKDFYSEADLNP</sequence>
<dbReference type="InterPro" id="IPR023170">
    <property type="entry name" value="HhH_base_excis_C"/>
</dbReference>
<evidence type="ECO:0000256" key="6">
    <source>
        <dbReference type="ARBA" id="ARBA00022801"/>
    </source>
</evidence>
<accession>X0XLP7</accession>
<dbReference type="InterPro" id="IPR005759">
    <property type="entry name" value="Nth"/>
</dbReference>
<dbReference type="InterPro" id="IPR003265">
    <property type="entry name" value="HhH-GPD_domain"/>
</dbReference>
<reference evidence="14" key="1">
    <citation type="journal article" date="2014" name="Front. Microbiol.">
        <title>High frequency of phylogenetically diverse reductive dehalogenase-homologous genes in deep subseafloor sedimentary metagenomes.</title>
        <authorList>
            <person name="Kawai M."/>
            <person name="Futagami T."/>
            <person name="Toyoda A."/>
            <person name="Takaki Y."/>
            <person name="Nishi S."/>
            <person name="Hori S."/>
            <person name="Arai W."/>
            <person name="Tsubouchi T."/>
            <person name="Morono Y."/>
            <person name="Uchiyama I."/>
            <person name="Ito T."/>
            <person name="Fujiyama A."/>
            <person name="Inagaki F."/>
            <person name="Takami H."/>
        </authorList>
    </citation>
    <scope>NUCLEOTIDE SEQUENCE</scope>
    <source>
        <strain evidence="14">Expedition CK06-06</strain>
    </source>
</reference>
<evidence type="ECO:0000256" key="5">
    <source>
        <dbReference type="ARBA" id="ARBA00022763"/>
    </source>
</evidence>
<evidence type="ECO:0000256" key="3">
    <source>
        <dbReference type="ARBA" id="ARBA00022485"/>
    </source>
</evidence>
<dbReference type="EMBL" id="BARS01041812">
    <property type="protein sequence ID" value="GAG36257.1"/>
    <property type="molecule type" value="Genomic_DNA"/>
</dbReference>
<evidence type="ECO:0000256" key="9">
    <source>
        <dbReference type="ARBA" id="ARBA00023125"/>
    </source>
</evidence>
<evidence type="ECO:0000256" key="10">
    <source>
        <dbReference type="ARBA" id="ARBA00023204"/>
    </source>
</evidence>
<dbReference type="Gene3D" id="1.10.340.30">
    <property type="entry name" value="Hypothetical protein, domain 2"/>
    <property type="match status" value="1"/>
</dbReference>
<dbReference type="Pfam" id="PF00730">
    <property type="entry name" value="HhH-GPD"/>
    <property type="match status" value="1"/>
</dbReference>
<dbReference type="InterPro" id="IPR000445">
    <property type="entry name" value="HhH_motif"/>
</dbReference>
<dbReference type="SMART" id="SM00525">
    <property type="entry name" value="FES"/>
    <property type="match status" value="1"/>
</dbReference>
<dbReference type="Gene3D" id="1.10.1670.10">
    <property type="entry name" value="Helix-hairpin-Helix base-excision DNA repair enzymes (C-terminal)"/>
    <property type="match status" value="1"/>
</dbReference>
<organism evidence="14">
    <name type="scientific">marine sediment metagenome</name>
    <dbReference type="NCBI Taxonomy" id="412755"/>
    <lineage>
        <taxon>unclassified sequences</taxon>
        <taxon>metagenomes</taxon>
        <taxon>ecological metagenomes</taxon>
    </lineage>
</organism>
<feature type="domain" description="HhH-GPD" evidence="13">
    <location>
        <begin position="4"/>
        <end position="152"/>
    </location>
</feature>
<dbReference type="GO" id="GO:0003906">
    <property type="term" value="F:DNA-(apurinic or apyrimidinic site) endonuclease activity"/>
    <property type="evidence" value="ECO:0007669"/>
    <property type="project" value="InterPro"/>
</dbReference>
<dbReference type="PIRSF" id="PIRSF001435">
    <property type="entry name" value="Nth"/>
    <property type="match status" value="1"/>
</dbReference>
<dbReference type="GO" id="GO:0019104">
    <property type="term" value="F:DNA N-glycosylase activity"/>
    <property type="evidence" value="ECO:0007669"/>
    <property type="project" value="TreeGrafter"/>
</dbReference>
<keyword evidence="12" id="KW-0326">Glycosidase</keyword>
<protein>
    <recommendedName>
        <fullName evidence="13">HhH-GPD domain-containing protein</fullName>
    </recommendedName>
</protein>
<dbReference type="InterPro" id="IPR004036">
    <property type="entry name" value="Endonuclease-III-like_CS2"/>
</dbReference>
<keyword evidence="10" id="KW-0234">DNA repair</keyword>
<dbReference type="NCBIfam" id="TIGR01083">
    <property type="entry name" value="nth"/>
    <property type="match status" value="1"/>
</dbReference>
<keyword evidence="8" id="KW-0411">Iron-sulfur</keyword>
<comment type="similarity">
    <text evidence="2">Belongs to the Nth/MutY family.</text>
</comment>
<dbReference type="InterPro" id="IPR004035">
    <property type="entry name" value="Endouclease-III_FeS-bd_BS"/>
</dbReference>
<dbReference type="FunFam" id="1.10.340.30:FF:000001">
    <property type="entry name" value="Endonuclease III"/>
    <property type="match status" value="1"/>
</dbReference>
<evidence type="ECO:0000256" key="12">
    <source>
        <dbReference type="ARBA" id="ARBA00023295"/>
    </source>
</evidence>
<comment type="cofactor">
    <cofactor evidence="1">
        <name>[4Fe-4S] cluster</name>
        <dbReference type="ChEBI" id="CHEBI:49883"/>
    </cofactor>
</comment>
<evidence type="ECO:0000313" key="14">
    <source>
        <dbReference type="EMBL" id="GAG36257.1"/>
    </source>
</evidence>
<keyword evidence="5" id="KW-0227">DNA damage</keyword>
<dbReference type="InterPro" id="IPR003651">
    <property type="entry name" value="Endonuclease3_FeS-loop_motif"/>
</dbReference>
<evidence type="ECO:0000259" key="13">
    <source>
        <dbReference type="SMART" id="SM00478"/>
    </source>
</evidence>
<keyword evidence="3" id="KW-0004">4Fe-4S</keyword>
<dbReference type="PROSITE" id="PS01155">
    <property type="entry name" value="ENDONUCLEASE_III_2"/>
    <property type="match status" value="1"/>
</dbReference>
<evidence type="ECO:0000256" key="7">
    <source>
        <dbReference type="ARBA" id="ARBA00023004"/>
    </source>
</evidence>
<dbReference type="PANTHER" id="PTHR10359">
    <property type="entry name" value="A/G-SPECIFIC ADENINE GLYCOSYLASE/ENDONUCLEASE III"/>
    <property type="match status" value="1"/>
</dbReference>
<dbReference type="GO" id="GO:0046872">
    <property type="term" value="F:metal ion binding"/>
    <property type="evidence" value="ECO:0007669"/>
    <property type="project" value="UniProtKB-KW"/>
</dbReference>
<keyword evidence="4" id="KW-0479">Metal-binding</keyword>
<evidence type="ECO:0000256" key="11">
    <source>
        <dbReference type="ARBA" id="ARBA00023239"/>
    </source>
</evidence>
<dbReference type="AlphaFoldDB" id="X0XLP7"/>
<dbReference type="FunFam" id="1.10.1670.10:FF:000001">
    <property type="entry name" value="Endonuclease III"/>
    <property type="match status" value="1"/>
</dbReference>
<dbReference type="SMART" id="SM00478">
    <property type="entry name" value="ENDO3c"/>
    <property type="match status" value="1"/>
</dbReference>